<dbReference type="InterPro" id="IPR011010">
    <property type="entry name" value="DNA_brk_join_enz"/>
</dbReference>
<evidence type="ECO:0000313" key="8">
    <source>
        <dbReference type="Proteomes" id="UP000198649"/>
    </source>
</evidence>
<evidence type="ECO:0000256" key="3">
    <source>
        <dbReference type="ARBA" id="ARBA00023172"/>
    </source>
</evidence>
<dbReference type="Pfam" id="PF26003">
    <property type="entry name" value="Integrase_N_phage"/>
    <property type="match status" value="1"/>
</dbReference>
<dbReference type="InterPro" id="IPR002104">
    <property type="entry name" value="Integrase_catalytic"/>
</dbReference>
<dbReference type="SUPFAM" id="SSF56349">
    <property type="entry name" value="DNA breaking-rejoining enzymes"/>
    <property type="match status" value="1"/>
</dbReference>
<dbReference type="InterPro" id="IPR044068">
    <property type="entry name" value="CB"/>
</dbReference>
<dbReference type="InterPro" id="IPR058717">
    <property type="entry name" value="Phage_L5_Integrase_N"/>
</dbReference>
<name>A0A1I3KFI5_9ACTN</name>
<feature type="domain" description="Tyr recombinase" evidence="5">
    <location>
        <begin position="195"/>
        <end position="398"/>
    </location>
</feature>
<evidence type="ECO:0000259" key="5">
    <source>
        <dbReference type="PROSITE" id="PS51898"/>
    </source>
</evidence>
<keyword evidence="3" id="KW-0233">DNA recombination</keyword>
<evidence type="ECO:0000259" key="6">
    <source>
        <dbReference type="PROSITE" id="PS51900"/>
    </source>
</evidence>
<organism evidence="7 8">
    <name type="scientific">Nocardioides psychrotolerans</name>
    <dbReference type="NCBI Taxonomy" id="1005945"/>
    <lineage>
        <taxon>Bacteria</taxon>
        <taxon>Bacillati</taxon>
        <taxon>Actinomycetota</taxon>
        <taxon>Actinomycetes</taxon>
        <taxon>Propionibacteriales</taxon>
        <taxon>Nocardioidaceae</taxon>
        <taxon>Nocardioides</taxon>
    </lineage>
</organism>
<dbReference type="STRING" id="1005945.SAMN05216561_11220"/>
<dbReference type="Proteomes" id="UP000198649">
    <property type="component" value="Unassembled WGS sequence"/>
</dbReference>
<dbReference type="PROSITE" id="PS51898">
    <property type="entry name" value="TYR_RECOMBINASE"/>
    <property type="match status" value="1"/>
</dbReference>
<dbReference type="GO" id="GO:0006310">
    <property type="term" value="P:DNA recombination"/>
    <property type="evidence" value="ECO:0007669"/>
    <property type="project" value="UniProtKB-KW"/>
</dbReference>
<dbReference type="OrthoDB" id="1822491at2"/>
<keyword evidence="8" id="KW-1185">Reference proteome</keyword>
<dbReference type="RefSeq" id="WP_091114704.1">
    <property type="nucleotide sequence ID" value="NZ_BKAF01000014.1"/>
</dbReference>
<dbReference type="InterPro" id="IPR013762">
    <property type="entry name" value="Integrase-like_cat_sf"/>
</dbReference>
<reference evidence="7 8" key="1">
    <citation type="submission" date="2016-10" db="EMBL/GenBank/DDBJ databases">
        <authorList>
            <person name="de Groot N.N."/>
        </authorList>
    </citation>
    <scope>NUCLEOTIDE SEQUENCE [LARGE SCALE GENOMIC DNA]</scope>
    <source>
        <strain evidence="7 8">CGMCC 1.11156</strain>
    </source>
</reference>
<dbReference type="Gene3D" id="1.10.443.10">
    <property type="entry name" value="Intergrase catalytic core"/>
    <property type="match status" value="1"/>
</dbReference>
<sequence length="416" mass="45911">MARAVERRNFGQITKLPSGRYRARYADPDGRQTEAGLPFRHSAPYTFTARADAEAWLVDERRFITNGDWTSPADRQAHRREKSPTMSEYAPRWLAARKVKGQPLADRTRDHYQDLLDRIILPTFKDVELKAISPEAVAQWYDTAAPDTPTYQAHAYSLLRAIMRTAADPTKNNGRPLIPYNPCGISGGGSSGTKRRIRPASAEEVATIVAAISERHQLMVLLADACALRFGELAELRRSDIDVANAVIRVRRGVVRSRSAGVVAKAPKSEAGIRDVPIPPDILDALRDHIAQHAAPGAQGLLFPGRNSEHLSPSAFYGKVSKKRRGKPDTTGWGWYEARRLAGREDLRFHDLRHGALTEAARHGATLAELMALGGHSTNQAAMRYQQAASGRLAELARKRAEARGWTPSDAAPDEI</sequence>
<evidence type="ECO:0000256" key="2">
    <source>
        <dbReference type="ARBA" id="ARBA00023125"/>
    </source>
</evidence>
<proteinExistence type="inferred from homology"/>
<evidence type="ECO:0000256" key="4">
    <source>
        <dbReference type="PROSITE-ProRule" id="PRU01248"/>
    </source>
</evidence>
<dbReference type="EMBL" id="FOQG01000012">
    <property type="protein sequence ID" value="SFI71058.1"/>
    <property type="molecule type" value="Genomic_DNA"/>
</dbReference>
<dbReference type="PANTHER" id="PTHR30349">
    <property type="entry name" value="PHAGE INTEGRASE-RELATED"/>
    <property type="match status" value="1"/>
</dbReference>
<feature type="domain" description="Core-binding (CB)" evidence="6">
    <location>
        <begin position="84"/>
        <end position="167"/>
    </location>
</feature>
<dbReference type="PROSITE" id="PS51900">
    <property type="entry name" value="CB"/>
    <property type="match status" value="1"/>
</dbReference>
<dbReference type="InterPro" id="IPR050090">
    <property type="entry name" value="Tyrosine_recombinase_XerCD"/>
</dbReference>
<dbReference type="AlphaFoldDB" id="A0A1I3KFI5"/>
<evidence type="ECO:0000256" key="1">
    <source>
        <dbReference type="ARBA" id="ARBA00008857"/>
    </source>
</evidence>
<dbReference type="GO" id="GO:0003677">
    <property type="term" value="F:DNA binding"/>
    <property type="evidence" value="ECO:0007669"/>
    <property type="project" value="UniProtKB-UniRule"/>
</dbReference>
<evidence type="ECO:0000313" key="7">
    <source>
        <dbReference type="EMBL" id="SFI71058.1"/>
    </source>
</evidence>
<comment type="similarity">
    <text evidence="1">Belongs to the 'phage' integrase family.</text>
</comment>
<accession>A0A1I3KFI5</accession>
<dbReference type="Pfam" id="PF00589">
    <property type="entry name" value="Phage_integrase"/>
    <property type="match status" value="1"/>
</dbReference>
<dbReference type="Gene3D" id="1.10.150.130">
    <property type="match status" value="1"/>
</dbReference>
<dbReference type="GO" id="GO:0015074">
    <property type="term" value="P:DNA integration"/>
    <property type="evidence" value="ECO:0007669"/>
    <property type="project" value="InterPro"/>
</dbReference>
<keyword evidence="2 4" id="KW-0238">DNA-binding</keyword>
<dbReference type="CDD" id="cd00397">
    <property type="entry name" value="DNA_BRE_C"/>
    <property type="match status" value="1"/>
</dbReference>
<protein>
    <submittedName>
        <fullName evidence="7">Phage integrase family protein</fullName>
    </submittedName>
</protein>
<dbReference type="PANTHER" id="PTHR30349:SF64">
    <property type="entry name" value="PROPHAGE INTEGRASE INTD-RELATED"/>
    <property type="match status" value="1"/>
</dbReference>
<gene>
    <name evidence="7" type="ORF">SAMN05216561_11220</name>
</gene>
<dbReference type="InterPro" id="IPR010998">
    <property type="entry name" value="Integrase_recombinase_N"/>
</dbReference>